<dbReference type="Proteomes" id="UP000259636">
    <property type="component" value="Chromosome"/>
</dbReference>
<evidence type="ECO:0000256" key="1">
    <source>
        <dbReference type="ARBA" id="ARBA00001957"/>
    </source>
</evidence>
<evidence type="ECO:0000259" key="6">
    <source>
        <dbReference type="PROSITE" id="PS50075"/>
    </source>
</evidence>
<dbReference type="NCBIfam" id="TIGR01720">
    <property type="entry name" value="NRPS-para261"/>
    <property type="match status" value="1"/>
</dbReference>
<keyword evidence="2" id="KW-0596">Phosphopantetheine</keyword>
<dbReference type="PROSITE" id="PS50075">
    <property type="entry name" value="CARRIER"/>
    <property type="match status" value="1"/>
</dbReference>
<dbReference type="GO" id="GO:0005829">
    <property type="term" value="C:cytosol"/>
    <property type="evidence" value="ECO:0007669"/>
    <property type="project" value="TreeGrafter"/>
</dbReference>
<dbReference type="CDD" id="cd12117">
    <property type="entry name" value="A_NRPS_Srf_like"/>
    <property type="match status" value="1"/>
</dbReference>
<dbReference type="InterPro" id="IPR020845">
    <property type="entry name" value="AMP-binding_CS"/>
</dbReference>
<dbReference type="GO" id="GO:0044550">
    <property type="term" value="P:secondary metabolite biosynthetic process"/>
    <property type="evidence" value="ECO:0007669"/>
    <property type="project" value="TreeGrafter"/>
</dbReference>
<gene>
    <name evidence="7" type="ORF">D0C37_02135</name>
</gene>
<dbReference type="GeneID" id="300113030"/>
<evidence type="ECO:0000256" key="4">
    <source>
        <dbReference type="ARBA" id="ARBA00022737"/>
    </source>
</evidence>
<dbReference type="PROSITE" id="PS00455">
    <property type="entry name" value="AMP_BINDING"/>
    <property type="match status" value="1"/>
</dbReference>
<dbReference type="Pfam" id="PF00550">
    <property type="entry name" value="PP-binding"/>
    <property type="match status" value="1"/>
</dbReference>
<dbReference type="InterPro" id="IPR001242">
    <property type="entry name" value="Condensation_dom"/>
</dbReference>
<dbReference type="InterPro" id="IPR000873">
    <property type="entry name" value="AMP-dep_synth/lig_dom"/>
</dbReference>
<dbReference type="InterPro" id="IPR006162">
    <property type="entry name" value="Ppantetheine_attach_site"/>
</dbReference>
<dbReference type="InterPro" id="IPR045851">
    <property type="entry name" value="AMP-bd_C_sf"/>
</dbReference>
<dbReference type="Pfam" id="PF13193">
    <property type="entry name" value="AMP-binding_C"/>
    <property type="match status" value="1"/>
</dbReference>
<dbReference type="EMBL" id="CP031742">
    <property type="protein sequence ID" value="AXQ53533.1"/>
    <property type="molecule type" value="Genomic_DNA"/>
</dbReference>
<reference evidence="7 8" key="1">
    <citation type="submission" date="2018-08" db="EMBL/GenBank/DDBJ databases">
        <authorList>
            <person name="Ferrada E.E."/>
            <person name="Latorre B.A."/>
        </authorList>
    </citation>
    <scope>NUCLEOTIDE SEQUENCE [LARGE SCALE GENOMIC DNA]</scope>
    <source>
        <strain evidence="7 8">VK-A60T</strain>
    </source>
</reference>
<dbReference type="Gene3D" id="3.30.300.30">
    <property type="match status" value="1"/>
</dbReference>
<feature type="domain" description="Carrier" evidence="6">
    <location>
        <begin position="964"/>
        <end position="1038"/>
    </location>
</feature>
<accession>A0A385D587</accession>
<evidence type="ECO:0000313" key="7">
    <source>
        <dbReference type="EMBL" id="AXQ53533.1"/>
    </source>
</evidence>
<dbReference type="NCBIfam" id="TIGR01733">
    <property type="entry name" value="AA-adenyl-dom"/>
    <property type="match status" value="1"/>
</dbReference>
<name>A0A385D587_9ACTN</name>
<keyword evidence="4" id="KW-0677">Repeat</keyword>
<dbReference type="FunFam" id="3.30.300.30:FF:000010">
    <property type="entry name" value="Enterobactin synthetase component F"/>
    <property type="match status" value="1"/>
</dbReference>
<dbReference type="GO" id="GO:0008610">
    <property type="term" value="P:lipid biosynthetic process"/>
    <property type="evidence" value="ECO:0007669"/>
    <property type="project" value="UniProtKB-ARBA"/>
</dbReference>
<dbReference type="CDD" id="cd19543">
    <property type="entry name" value="DCL_NRPS"/>
    <property type="match status" value="1"/>
</dbReference>
<dbReference type="InterPro" id="IPR010060">
    <property type="entry name" value="NRPS_synth"/>
</dbReference>
<comment type="cofactor">
    <cofactor evidence="1">
        <name>pantetheine 4'-phosphate</name>
        <dbReference type="ChEBI" id="CHEBI:47942"/>
    </cofactor>
</comment>
<dbReference type="FunFam" id="3.40.50.980:FF:000001">
    <property type="entry name" value="Non-ribosomal peptide synthetase"/>
    <property type="match status" value="1"/>
</dbReference>
<sequence length="1543" mass="165280">MKRFRIEDILPLAPLQEGLLFHALYDGEDAPDIYVTQLAIDLEGPLEAALLRTCVDVLLSRRPNLRAAFRERPGGRPVQVIPREVSVPWREVDVSGVAGAEQVVEVQRLLDEDRLRRFDLARPPLLRFLLIRLSGGRHRLVLTNHHILLDGWSMPVLLGELFQLYDRGGDASGLGSVVPYRRYLEWLAGQDRRAAEDAWREALSGVEEPTLLAPGARGLPPMVPERVTVELSVELTARLRGQAREHGWTMNTLVQGAWAVLLGRLTGRDDVVFGNTVSGRPPELPGIETMVGLFINTIPLRVRLDPAHSSLTDVLSRLQDDQSQMTGYHHLGLADIQRLVGVNELFDTQTVFENYPVDESSASHAGELRISGVEGRDDTHYPLGLTAWLSGERLALRLSHRTDLFDRTAAKATVERLVRILEQIATNPCIRVGAVDELSEHERRTLLTDWSGTGPSPATDQCVHELFAVQAMAAPDATALVYDREHVSYADLEARANRLARHLTAQGVVRGDVVGVHLPRSVGMVVAVLAVLKAGGTYTMLDPEYPKERITTVLRQTDGRYVITDTVHAGNLDSGVDGILADADTVAAQPAGPVEPIAGPEDPACVMFTSGSTGVPKGAVSPHRSIVGTLIGQDAIALSPDHVWLQCAPVSWDAFALELFGALLAGATCVLQPAQRPDPTEIADLVARHSVTTLHVSASLLSLLVDEYPQVFTGLRQVMTGGEPVSVLHALRLVTEFPGLRLVNGYSPVESMIFTVAHTVTTADMGAAAIPVGRALHGKRLYVLDDQLNLAPAGVVGELYMTGIGLAHGYAGQPAQSAGRFVASPFGSGERMYRTGDLVRWRADGVLEFHGRADEQVKIRGFRVEPGEVETVLAAHPAVARAVVVAREDKPGQRRLVAYAVPADPDHVPPHAELRGWLVERLPEFMVPVAVVVLEEMPLTANGKVDRRGLPAPVLGGSGGGSGVPRSVREEVLCGLFAEVLGLESVGVEDDFFALGGDSIVSIQLVARARGVGLVFSPRDVFVRRSVAGLAGVVVEEGDGVGVEPEGAGVGEVPLLPIVEWLRERGGGVEGYSQSMLLRVPADMGLGRLVEVVQAVVDRHDALRMSVSVGRGGWRAVVGPVGVVRAVDCVRRVDVSGVGAGLGEVVAEWGRVVQGELDPAAGVMVRGVWFDPGPGREGRLLLVVHHLVVDGVSWRVLLGDFAVAWSAVSVGRSVVLEPVGTSLRGWARGLVEAAVEPGVVRGLPYWCEVLSTTDPLLGGRELDGGRDVLGGAEHVTVRLPVAVTEGVLARVPGVFHAGVNDVLLTGLALAVGRWRGRRGVGGGSAVLVAVEGHGREEGVVPGVELSRTVGWFTSLFPVRLDPGVVGWEEVVGGGQGLGRALKVVKEQLRGVPGHGLEFGLLRYLNPDTRGVLEGLKMPQIAFNYLGRLDTGSSGTTSAWTPVTDGDTYRSADDPDMPMVHTLELNAITLDGPDGPTLAATWTWPGGMFTESEVGELAGTWFEVLEALVRHAKDLDAGGLTPSDLPLTSLSQKQIERLEAKWGV</sequence>
<dbReference type="InterPro" id="IPR010071">
    <property type="entry name" value="AA_adenyl_dom"/>
</dbReference>
<organism evidence="7 8">
    <name type="scientific">Streptomyces koyangensis</name>
    <dbReference type="NCBI Taxonomy" id="188770"/>
    <lineage>
        <taxon>Bacteria</taxon>
        <taxon>Bacillati</taxon>
        <taxon>Actinomycetota</taxon>
        <taxon>Actinomycetes</taxon>
        <taxon>Kitasatosporales</taxon>
        <taxon>Streptomycetaceae</taxon>
        <taxon>Streptomyces</taxon>
        <taxon>Streptomyces aurantiacus group</taxon>
    </lineage>
</organism>
<dbReference type="Gene3D" id="3.40.50.12780">
    <property type="entry name" value="N-terminal domain of ligase-like"/>
    <property type="match status" value="1"/>
</dbReference>
<dbReference type="Gene3D" id="3.30.559.30">
    <property type="entry name" value="Nonribosomal peptide synthetase, condensation domain"/>
    <property type="match status" value="2"/>
</dbReference>
<dbReference type="GO" id="GO:0031177">
    <property type="term" value="F:phosphopantetheine binding"/>
    <property type="evidence" value="ECO:0007669"/>
    <property type="project" value="InterPro"/>
</dbReference>
<dbReference type="PANTHER" id="PTHR45527:SF1">
    <property type="entry name" value="FATTY ACID SYNTHASE"/>
    <property type="match status" value="1"/>
</dbReference>
<proteinExistence type="predicted"/>
<dbReference type="PROSITE" id="PS00012">
    <property type="entry name" value="PHOSPHOPANTETHEINE"/>
    <property type="match status" value="1"/>
</dbReference>
<keyword evidence="3" id="KW-0597">Phosphoprotein</keyword>
<dbReference type="Pfam" id="PF00501">
    <property type="entry name" value="AMP-binding"/>
    <property type="match status" value="1"/>
</dbReference>
<evidence type="ECO:0000256" key="3">
    <source>
        <dbReference type="ARBA" id="ARBA00022553"/>
    </source>
</evidence>
<dbReference type="Pfam" id="PF00668">
    <property type="entry name" value="Condensation"/>
    <property type="match status" value="2"/>
</dbReference>
<dbReference type="SMART" id="SM00823">
    <property type="entry name" value="PKS_PP"/>
    <property type="match status" value="1"/>
</dbReference>
<dbReference type="GO" id="GO:0003824">
    <property type="term" value="F:catalytic activity"/>
    <property type="evidence" value="ECO:0007669"/>
    <property type="project" value="InterPro"/>
</dbReference>
<dbReference type="GO" id="GO:0043041">
    <property type="term" value="P:amino acid activation for nonribosomal peptide biosynthetic process"/>
    <property type="evidence" value="ECO:0007669"/>
    <property type="project" value="TreeGrafter"/>
</dbReference>
<dbReference type="SUPFAM" id="SSF56801">
    <property type="entry name" value="Acetyl-CoA synthetase-like"/>
    <property type="match status" value="1"/>
</dbReference>
<protein>
    <submittedName>
        <fullName evidence="7">Amino acid adenylation domain-containing protein</fullName>
    </submittedName>
</protein>
<dbReference type="SUPFAM" id="SSF47336">
    <property type="entry name" value="ACP-like"/>
    <property type="match status" value="1"/>
</dbReference>
<dbReference type="Gene3D" id="1.10.1200.10">
    <property type="entry name" value="ACP-like"/>
    <property type="match status" value="1"/>
</dbReference>
<evidence type="ECO:0000313" key="8">
    <source>
        <dbReference type="Proteomes" id="UP000259636"/>
    </source>
</evidence>
<dbReference type="InterPro" id="IPR020806">
    <property type="entry name" value="PKS_PP-bd"/>
</dbReference>
<dbReference type="PANTHER" id="PTHR45527">
    <property type="entry name" value="NONRIBOSOMAL PEPTIDE SYNTHETASE"/>
    <property type="match status" value="1"/>
</dbReference>
<dbReference type="InterPro" id="IPR042099">
    <property type="entry name" value="ANL_N_sf"/>
</dbReference>
<dbReference type="InterPro" id="IPR025110">
    <property type="entry name" value="AMP-bd_C"/>
</dbReference>
<keyword evidence="5" id="KW-0045">Antibiotic biosynthesis</keyword>
<evidence type="ECO:0000256" key="2">
    <source>
        <dbReference type="ARBA" id="ARBA00022450"/>
    </source>
</evidence>
<dbReference type="InterPro" id="IPR036736">
    <property type="entry name" value="ACP-like_sf"/>
</dbReference>
<dbReference type="InterPro" id="IPR023213">
    <property type="entry name" value="CAT-like_dom_sf"/>
</dbReference>
<dbReference type="GO" id="GO:0017000">
    <property type="term" value="P:antibiotic biosynthetic process"/>
    <property type="evidence" value="ECO:0007669"/>
    <property type="project" value="UniProtKB-KW"/>
</dbReference>
<dbReference type="SUPFAM" id="SSF52777">
    <property type="entry name" value="CoA-dependent acyltransferases"/>
    <property type="match status" value="4"/>
</dbReference>
<dbReference type="Gene3D" id="3.30.559.10">
    <property type="entry name" value="Chloramphenicol acetyltransferase-like domain"/>
    <property type="match status" value="2"/>
</dbReference>
<dbReference type="InterPro" id="IPR009081">
    <property type="entry name" value="PP-bd_ACP"/>
</dbReference>
<dbReference type="RefSeq" id="WP_117348557.1">
    <property type="nucleotide sequence ID" value="NZ_CP031742.1"/>
</dbReference>
<dbReference type="FunFam" id="2.30.38.10:FF:000001">
    <property type="entry name" value="Non-ribosomal peptide synthetase PvdI"/>
    <property type="match status" value="1"/>
</dbReference>
<evidence type="ECO:0000256" key="5">
    <source>
        <dbReference type="ARBA" id="ARBA00023194"/>
    </source>
</evidence>
<dbReference type="KEGG" id="sky:D0C37_02135"/>